<dbReference type="Proteomes" id="UP000215144">
    <property type="component" value="Chromosome 1"/>
</dbReference>
<evidence type="ECO:0000256" key="1">
    <source>
        <dbReference type="SAM" id="Phobius"/>
    </source>
</evidence>
<accession>A0A239WHS8</accession>
<reference evidence="2 3" key="1">
    <citation type="submission" date="2017-06" db="EMBL/GenBank/DDBJ databases">
        <authorList>
            <consortium name="Pathogen Informatics"/>
        </authorList>
    </citation>
    <scope>NUCLEOTIDE SEQUENCE [LARGE SCALE GENOMIC DNA]</scope>
    <source>
        <strain evidence="2 3">NCTC11291</strain>
    </source>
</reference>
<keyword evidence="1" id="KW-1133">Transmembrane helix</keyword>
<dbReference type="PANTHER" id="PTHR35813">
    <property type="entry name" value="INNER MEMBRANE PROTEIN YBAN"/>
    <property type="match status" value="1"/>
</dbReference>
<dbReference type="GO" id="GO:0005886">
    <property type="term" value="C:plasma membrane"/>
    <property type="evidence" value="ECO:0007669"/>
    <property type="project" value="TreeGrafter"/>
</dbReference>
<dbReference type="InterPro" id="IPR007401">
    <property type="entry name" value="DUF454"/>
</dbReference>
<dbReference type="EMBL" id="LT906454">
    <property type="protein sequence ID" value="SNV34027.1"/>
    <property type="molecule type" value="Genomic_DNA"/>
</dbReference>
<dbReference type="KEGG" id="saco:SAME_00306"/>
<proteinExistence type="predicted"/>
<evidence type="ECO:0000313" key="3">
    <source>
        <dbReference type="Proteomes" id="UP000215144"/>
    </source>
</evidence>
<keyword evidence="1" id="KW-0472">Membrane</keyword>
<protein>
    <submittedName>
        <fullName evidence="2">Inner membrane protein ybaN</fullName>
    </submittedName>
</protein>
<feature type="transmembrane region" description="Helical" evidence="1">
    <location>
        <begin position="31"/>
        <end position="52"/>
    </location>
</feature>
<dbReference type="AlphaFoldDB" id="A0A239WHS8"/>
<dbReference type="Pfam" id="PF04304">
    <property type="entry name" value="DUF454"/>
    <property type="match status" value="1"/>
</dbReference>
<evidence type="ECO:0000313" key="2">
    <source>
        <dbReference type="EMBL" id="SNV34027.1"/>
    </source>
</evidence>
<organism evidence="2 3">
    <name type="scientific">Streptococcus acidominimus</name>
    <dbReference type="NCBI Taxonomy" id="1326"/>
    <lineage>
        <taxon>Bacteria</taxon>
        <taxon>Bacillati</taxon>
        <taxon>Bacillota</taxon>
        <taxon>Bacilli</taxon>
        <taxon>Lactobacillales</taxon>
        <taxon>Streptococcaceae</taxon>
        <taxon>Streptococcus</taxon>
    </lineage>
</organism>
<dbReference type="PANTHER" id="PTHR35813:SF1">
    <property type="entry name" value="INNER MEMBRANE PROTEIN YBAN"/>
    <property type="match status" value="1"/>
</dbReference>
<feature type="transmembrane region" description="Helical" evidence="1">
    <location>
        <begin position="107"/>
        <end position="139"/>
    </location>
</feature>
<gene>
    <name evidence="2" type="primary">ybaN</name>
    <name evidence="2" type="ORF">SAMEA4504048_00306</name>
</gene>
<name>A0A239WHS8_STRAI</name>
<sequence length="145" mass="16838">MSNIMLVHLRTKCLWHPRESFVRMTIMRKSIYILAGILSLVIGVVGIVLPIVPTTPLLLLSGVCFAKSSQKMEQRLRQSKLYQFYVADYAETKTIAKERKKKIIWQIYLLMGISIYFAPLMVVKIMLLGLTFFITYYLFKVIPDK</sequence>
<keyword evidence="1" id="KW-0812">Transmembrane</keyword>